<evidence type="ECO:0000313" key="2">
    <source>
        <dbReference type="EMBL" id="KAK1134408.1"/>
    </source>
</evidence>
<protein>
    <submittedName>
        <fullName evidence="2">Uncharacterized protein</fullName>
    </submittedName>
</protein>
<proteinExistence type="predicted"/>
<gene>
    <name evidence="2" type="ORF">K0M31_007200</name>
</gene>
<accession>A0AA40GAX8</accession>
<name>A0AA40GAX8_9HYME</name>
<keyword evidence="3" id="KW-1185">Reference proteome</keyword>
<dbReference type="AlphaFoldDB" id="A0AA40GAX8"/>
<organism evidence="2 3">
    <name type="scientific">Melipona bicolor</name>
    <dbReference type="NCBI Taxonomy" id="60889"/>
    <lineage>
        <taxon>Eukaryota</taxon>
        <taxon>Metazoa</taxon>
        <taxon>Ecdysozoa</taxon>
        <taxon>Arthropoda</taxon>
        <taxon>Hexapoda</taxon>
        <taxon>Insecta</taxon>
        <taxon>Pterygota</taxon>
        <taxon>Neoptera</taxon>
        <taxon>Endopterygota</taxon>
        <taxon>Hymenoptera</taxon>
        <taxon>Apocrita</taxon>
        <taxon>Aculeata</taxon>
        <taxon>Apoidea</taxon>
        <taxon>Anthophila</taxon>
        <taxon>Apidae</taxon>
        <taxon>Melipona</taxon>
    </lineage>
</organism>
<comment type="caution">
    <text evidence="2">The sequence shown here is derived from an EMBL/GenBank/DDBJ whole genome shotgun (WGS) entry which is preliminary data.</text>
</comment>
<dbReference type="EMBL" id="JAHYIQ010000002">
    <property type="protein sequence ID" value="KAK1134408.1"/>
    <property type="molecule type" value="Genomic_DNA"/>
</dbReference>
<sequence>MQGRTHRGSTVGIGWRSRRPGQGRRVAGQTETPTPLWCTDNRSNKDTGPKTRHTRETCCVSLEGRRHYGASWSKKIVSNRADLHACRRNDARSPDKSGIFDPGTGSWRSWFVVRYIGQRRSDPDRRTCPRNEIYTFEETPPMRRLVNVCVCDWSNLGRSALSTSHQK</sequence>
<feature type="region of interest" description="Disordered" evidence="1">
    <location>
        <begin position="1"/>
        <end position="52"/>
    </location>
</feature>
<evidence type="ECO:0000256" key="1">
    <source>
        <dbReference type="SAM" id="MobiDB-lite"/>
    </source>
</evidence>
<evidence type="ECO:0000313" key="3">
    <source>
        <dbReference type="Proteomes" id="UP001177670"/>
    </source>
</evidence>
<reference evidence="2" key="1">
    <citation type="submission" date="2021-10" db="EMBL/GenBank/DDBJ databases">
        <title>Melipona bicolor Genome sequencing and assembly.</title>
        <authorList>
            <person name="Araujo N.S."/>
            <person name="Arias M.C."/>
        </authorList>
    </citation>
    <scope>NUCLEOTIDE SEQUENCE</scope>
    <source>
        <strain evidence="2">USP_2M_L1-L4_2017</strain>
        <tissue evidence="2">Whole body</tissue>
    </source>
</reference>
<dbReference type="Proteomes" id="UP001177670">
    <property type="component" value="Unassembled WGS sequence"/>
</dbReference>